<evidence type="ECO:0000313" key="4">
    <source>
        <dbReference type="Proteomes" id="UP000179115"/>
    </source>
</evidence>
<proteinExistence type="predicted"/>
<evidence type="ECO:0000259" key="2">
    <source>
        <dbReference type="Pfam" id="PF18893"/>
    </source>
</evidence>
<feature type="domain" description="DUF5652" evidence="2">
    <location>
        <begin position="7"/>
        <end position="66"/>
    </location>
</feature>
<keyword evidence="1" id="KW-0472">Membrane</keyword>
<name>A0A1F6ED71_9BACT</name>
<comment type="caution">
    <text evidence="3">The sequence shown here is derived from an EMBL/GenBank/DDBJ whole genome shotgun (WGS) entry which is preliminary data.</text>
</comment>
<evidence type="ECO:0000313" key="3">
    <source>
        <dbReference type="EMBL" id="OGG71634.1"/>
    </source>
</evidence>
<dbReference type="AlphaFoldDB" id="A0A1F6ED71"/>
<evidence type="ECO:0000256" key="1">
    <source>
        <dbReference type="SAM" id="Phobius"/>
    </source>
</evidence>
<dbReference type="STRING" id="1798508.A3A35_00480"/>
<accession>A0A1F6ED71</accession>
<feature type="transmembrane region" description="Helical" evidence="1">
    <location>
        <begin position="37"/>
        <end position="61"/>
    </location>
</feature>
<keyword evidence="1" id="KW-0812">Transmembrane</keyword>
<sequence length="75" mass="8929">MEVIIPTNLFWLLVLLALWSLPWKGVALWTATKRAEKWWFILLLITNSVAILEIIYLFFIVPRKDAKREQRSTNE</sequence>
<dbReference type="EMBL" id="MFLV01000011">
    <property type="protein sequence ID" value="OGG71634.1"/>
    <property type="molecule type" value="Genomic_DNA"/>
</dbReference>
<organism evidence="3 4">
    <name type="scientific">Candidatus Kaiserbacteria bacterium RIFCSPLOWO2_01_FULL_51_21</name>
    <dbReference type="NCBI Taxonomy" id="1798508"/>
    <lineage>
        <taxon>Bacteria</taxon>
        <taxon>Candidatus Kaiseribacteriota</taxon>
    </lineage>
</organism>
<keyword evidence="1" id="KW-1133">Transmembrane helix</keyword>
<reference evidence="3 4" key="1">
    <citation type="journal article" date="2016" name="Nat. Commun.">
        <title>Thousands of microbial genomes shed light on interconnected biogeochemical processes in an aquifer system.</title>
        <authorList>
            <person name="Anantharaman K."/>
            <person name="Brown C.T."/>
            <person name="Hug L.A."/>
            <person name="Sharon I."/>
            <person name="Castelle C.J."/>
            <person name="Probst A.J."/>
            <person name="Thomas B.C."/>
            <person name="Singh A."/>
            <person name="Wilkins M.J."/>
            <person name="Karaoz U."/>
            <person name="Brodie E.L."/>
            <person name="Williams K.H."/>
            <person name="Hubbard S.S."/>
            <person name="Banfield J.F."/>
        </authorList>
    </citation>
    <scope>NUCLEOTIDE SEQUENCE [LARGE SCALE GENOMIC DNA]</scope>
</reference>
<gene>
    <name evidence="3" type="ORF">A3A35_00480</name>
</gene>
<dbReference type="InterPro" id="IPR043712">
    <property type="entry name" value="DUF5652"/>
</dbReference>
<dbReference type="Proteomes" id="UP000179115">
    <property type="component" value="Unassembled WGS sequence"/>
</dbReference>
<dbReference type="Pfam" id="PF18893">
    <property type="entry name" value="DUF5652"/>
    <property type="match status" value="1"/>
</dbReference>
<protein>
    <recommendedName>
        <fullName evidence="2">DUF5652 domain-containing protein</fullName>
    </recommendedName>
</protein>